<dbReference type="Proteomes" id="UP001139516">
    <property type="component" value="Unassembled WGS sequence"/>
</dbReference>
<evidence type="ECO:0000256" key="1">
    <source>
        <dbReference type="ARBA" id="ARBA00010062"/>
    </source>
</evidence>
<dbReference type="SUPFAM" id="SSF53822">
    <property type="entry name" value="Periplasmic binding protein-like I"/>
    <property type="match status" value="1"/>
</dbReference>
<dbReference type="AlphaFoldDB" id="A0A9X2BW80"/>
<sequence length="382" mass="38274">MPRQGQALPAEQPLPPRTRIGLLLPLSGGNAPIGQAMLSAAQLALFEQGDNTLELAPYDTRGTGAGAAEAARSALASGARLLVGPLTAGETAAVAQTARPAQVPVLAFTSDSAQAGGTVWVLGVTPAQQVRRVVGAALSRGARRFALVAPEGEFGRRLAAAMNEALAGQGLPGPAVAYFPPRGDAMAALRSIAVQGGATPPPAAPAPPPPGTPEALPPAEAMPAPEPVRASYDAILIAESGEKARRLAAGLAEAGISVPVRLLGTALWATDPGLGSEPALVGAWFPGADPVAQSQFDGRYQAAFGERAPPLAGIAYDATGLAVRAARGGSVRDPGTGELFLGAAGPLRLLPDGRAQRGLAVLEVQPGQPVLLEPAAMPDAGS</sequence>
<evidence type="ECO:0000256" key="3">
    <source>
        <dbReference type="ARBA" id="ARBA00022970"/>
    </source>
</evidence>
<evidence type="ECO:0000256" key="4">
    <source>
        <dbReference type="SAM" id="MobiDB-lite"/>
    </source>
</evidence>
<dbReference type="CDD" id="cd06339">
    <property type="entry name" value="PBP1_YraM_LppC_lipoprotein-like"/>
    <property type="match status" value="1"/>
</dbReference>
<dbReference type="PANTHER" id="PTHR30483:SF6">
    <property type="entry name" value="PERIPLASMIC BINDING PROTEIN OF ABC TRANSPORTER FOR NATURAL AMINO ACIDS"/>
    <property type="match status" value="1"/>
</dbReference>
<comment type="similarity">
    <text evidence="1">Belongs to the leucine-binding protein family.</text>
</comment>
<keyword evidence="2" id="KW-0732">Signal</keyword>
<feature type="compositionally biased region" description="Pro residues" evidence="4">
    <location>
        <begin position="199"/>
        <end position="216"/>
    </location>
</feature>
<feature type="domain" description="Leucine-binding protein" evidence="5">
    <location>
        <begin position="19"/>
        <end position="328"/>
    </location>
</feature>
<evidence type="ECO:0000259" key="5">
    <source>
        <dbReference type="Pfam" id="PF13458"/>
    </source>
</evidence>
<keyword evidence="3" id="KW-0813">Transport</keyword>
<dbReference type="EMBL" id="JALPRX010000038">
    <property type="protein sequence ID" value="MCK8784754.1"/>
    <property type="molecule type" value="Genomic_DNA"/>
</dbReference>
<name>A0A9X2BW80_9PROT</name>
<keyword evidence="7" id="KW-1185">Reference proteome</keyword>
<evidence type="ECO:0000313" key="7">
    <source>
        <dbReference type="Proteomes" id="UP001139516"/>
    </source>
</evidence>
<proteinExistence type="inferred from homology"/>
<dbReference type="Pfam" id="PF13458">
    <property type="entry name" value="Peripla_BP_6"/>
    <property type="match status" value="1"/>
</dbReference>
<dbReference type="InterPro" id="IPR028081">
    <property type="entry name" value="Leu-bd"/>
</dbReference>
<dbReference type="PANTHER" id="PTHR30483">
    <property type="entry name" value="LEUCINE-SPECIFIC-BINDING PROTEIN"/>
    <property type="match status" value="1"/>
</dbReference>
<dbReference type="InterPro" id="IPR028082">
    <property type="entry name" value="Peripla_BP_I"/>
</dbReference>
<comment type="caution">
    <text evidence="6">The sequence shown here is derived from an EMBL/GenBank/DDBJ whole genome shotgun (WGS) entry which is preliminary data.</text>
</comment>
<protein>
    <submittedName>
        <fullName evidence="6">Penicillin-binding protein activator</fullName>
    </submittedName>
</protein>
<gene>
    <name evidence="6" type="ORF">M0638_10205</name>
</gene>
<dbReference type="InterPro" id="IPR051010">
    <property type="entry name" value="BCAA_transport"/>
</dbReference>
<dbReference type="GO" id="GO:0006865">
    <property type="term" value="P:amino acid transport"/>
    <property type="evidence" value="ECO:0007669"/>
    <property type="project" value="UniProtKB-KW"/>
</dbReference>
<keyword evidence="3" id="KW-0029">Amino-acid transport</keyword>
<feature type="region of interest" description="Disordered" evidence="4">
    <location>
        <begin position="196"/>
        <end position="224"/>
    </location>
</feature>
<evidence type="ECO:0000313" key="6">
    <source>
        <dbReference type="EMBL" id="MCK8784754.1"/>
    </source>
</evidence>
<accession>A0A9X2BW80</accession>
<reference evidence="6" key="1">
    <citation type="submission" date="2022-04" db="EMBL/GenBank/DDBJ databases">
        <title>Roseomonas acroporae sp. nov., isolated from coral Acropora digitifera.</title>
        <authorList>
            <person name="Sun H."/>
        </authorList>
    </citation>
    <scope>NUCLEOTIDE SEQUENCE</scope>
    <source>
        <strain evidence="6">NAR14</strain>
    </source>
</reference>
<dbReference type="Gene3D" id="3.40.50.2300">
    <property type="match status" value="2"/>
</dbReference>
<evidence type="ECO:0000256" key="2">
    <source>
        <dbReference type="ARBA" id="ARBA00022729"/>
    </source>
</evidence>
<organism evidence="6 7">
    <name type="scientific">Roseomonas acroporae</name>
    <dbReference type="NCBI Taxonomy" id="2937791"/>
    <lineage>
        <taxon>Bacteria</taxon>
        <taxon>Pseudomonadati</taxon>
        <taxon>Pseudomonadota</taxon>
        <taxon>Alphaproteobacteria</taxon>
        <taxon>Acetobacterales</taxon>
        <taxon>Roseomonadaceae</taxon>
        <taxon>Roseomonas</taxon>
    </lineage>
</organism>